<reference evidence="2" key="2">
    <citation type="journal article" date="2024" name="Plant">
        <title>Genomic evolution and insights into agronomic trait innovations of Sesamum species.</title>
        <authorList>
            <person name="Miao H."/>
            <person name="Wang L."/>
            <person name="Qu L."/>
            <person name="Liu H."/>
            <person name="Sun Y."/>
            <person name="Le M."/>
            <person name="Wang Q."/>
            <person name="Wei S."/>
            <person name="Zheng Y."/>
            <person name="Lin W."/>
            <person name="Duan Y."/>
            <person name="Cao H."/>
            <person name="Xiong S."/>
            <person name="Wang X."/>
            <person name="Wei L."/>
            <person name="Li C."/>
            <person name="Ma Q."/>
            <person name="Ju M."/>
            <person name="Zhao R."/>
            <person name="Li G."/>
            <person name="Mu C."/>
            <person name="Tian Q."/>
            <person name="Mei H."/>
            <person name="Zhang T."/>
            <person name="Gao T."/>
            <person name="Zhang H."/>
        </authorList>
    </citation>
    <scope>NUCLEOTIDE SEQUENCE</scope>
    <source>
        <strain evidence="2">G02</strain>
    </source>
</reference>
<dbReference type="EMBL" id="JACGWJ010000028">
    <property type="protein sequence ID" value="KAL0306443.1"/>
    <property type="molecule type" value="Genomic_DNA"/>
</dbReference>
<proteinExistence type="predicted"/>
<organism evidence="2">
    <name type="scientific">Sesamum radiatum</name>
    <name type="common">Black benniseed</name>
    <dbReference type="NCBI Taxonomy" id="300843"/>
    <lineage>
        <taxon>Eukaryota</taxon>
        <taxon>Viridiplantae</taxon>
        <taxon>Streptophyta</taxon>
        <taxon>Embryophyta</taxon>
        <taxon>Tracheophyta</taxon>
        <taxon>Spermatophyta</taxon>
        <taxon>Magnoliopsida</taxon>
        <taxon>eudicotyledons</taxon>
        <taxon>Gunneridae</taxon>
        <taxon>Pentapetalae</taxon>
        <taxon>asterids</taxon>
        <taxon>lamiids</taxon>
        <taxon>Lamiales</taxon>
        <taxon>Pedaliaceae</taxon>
        <taxon>Sesamum</taxon>
    </lineage>
</organism>
<reference evidence="2" key="1">
    <citation type="submission" date="2020-06" db="EMBL/GenBank/DDBJ databases">
        <authorList>
            <person name="Li T."/>
            <person name="Hu X."/>
            <person name="Zhang T."/>
            <person name="Song X."/>
            <person name="Zhang H."/>
            <person name="Dai N."/>
            <person name="Sheng W."/>
            <person name="Hou X."/>
            <person name="Wei L."/>
        </authorList>
    </citation>
    <scope>NUCLEOTIDE SEQUENCE</scope>
    <source>
        <strain evidence="2">G02</strain>
        <tissue evidence="2">Leaf</tissue>
    </source>
</reference>
<comment type="caution">
    <text evidence="2">The sequence shown here is derived from an EMBL/GenBank/DDBJ whole genome shotgun (WGS) entry which is preliminary data.</text>
</comment>
<feature type="compositionally biased region" description="Polar residues" evidence="1">
    <location>
        <begin position="117"/>
        <end position="134"/>
    </location>
</feature>
<feature type="region of interest" description="Disordered" evidence="1">
    <location>
        <begin position="117"/>
        <end position="137"/>
    </location>
</feature>
<sequence length="172" mass="18512">MADEFQVGSGNWWDTSRTRFDAGTTPPASISTTLNAIASFGWPTEMEDMKSRSSRDSGPATGGSMVLHGGHDQSSAAATGGGLGNLNLQMVGLGLSSQGMDWNQTLLGEKGESSFSSMLQEDLSSNTSNYQQESTARRRPLLKNTGDRNYIPALHRRNHPSVISSQRTGVFR</sequence>
<gene>
    <name evidence="2" type="ORF">Sradi_6061600</name>
</gene>
<dbReference type="AlphaFoldDB" id="A0AAW2KL53"/>
<accession>A0AAW2KL53</accession>
<feature type="region of interest" description="Disordered" evidence="1">
    <location>
        <begin position="1"/>
        <end position="27"/>
    </location>
</feature>
<feature type="region of interest" description="Disordered" evidence="1">
    <location>
        <begin position="46"/>
        <end position="82"/>
    </location>
</feature>
<protein>
    <submittedName>
        <fullName evidence="2">Uncharacterized protein</fullName>
    </submittedName>
</protein>
<evidence type="ECO:0000256" key="1">
    <source>
        <dbReference type="SAM" id="MobiDB-lite"/>
    </source>
</evidence>
<evidence type="ECO:0000313" key="2">
    <source>
        <dbReference type="EMBL" id="KAL0306443.1"/>
    </source>
</evidence>
<name>A0AAW2KL53_SESRA</name>